<organism evidence="1 2">
    <name type="scientific">Lyngbya aestuarii BL J</name>
    <dbReference type="NCBI Taxonomy" id="1348334"/>
    <lineage>
        <taxon>Bacteria</taxon>
        <taxon>Bacillati</taxon>
        <taxon>Cyanobacteriota</taxon>
        <taxon>Cyanophyceae</taxon>
        <taxon>Oscillatoriophycideae</taxon>
        <taxon>Oscillatoriales</taxon>
        <taxon>Microcoleaceae</taxon>
        <taxon>Lyngbya</taxon>
    </lineage>
</organism>
<dbReference type="EMBL" id="AUZM01000055">
    <property type="protein sequence ID" value="ERT05499.1"/>
    <property type="molecule type" value="Genomic_DNA"/>
</dbReference>
<accession>U7QCC0</accession>
<reference evidence="1 2" key="1">
    <citation type="journal article" date="2013" name="Front. Microbiol.">
        <title>Comparative genomic analyses of the cyanobacterium, Lyngbya aestuarii BL J, a powerful hydrogen producer.</title>
        <authorList>
            <person name="Kothari A."/>
            <person name="Vaughn M."/>
            <person name="Garcia-Pichel F."/>
        </authorList>
    </citation>
    <scope>NUCLEOTIDE SEQUENCE [LARGE SCALE GENOMIC DNA]</scope>
    <source>
        <strain evidence="1 2">BL J</strain>
    </source>
</reference>
<keyword evidence="2" id="KW-1185">Reference proteome</keyword>
<gene>
    <name evidence="1" type="ORF">M595_4544</name>
</gene>
<evidence type="ECO:0000313" key="1">
    <source>
        <dbReference type="EMBL" id="ERT05499.1"/>
    </source>
</evidence>
<dbReference type="RefSeq" id="WP_023068234.1">
    <property type="nucleotide sequence ID" value="NZ_AUZM01000055.1"/>
</dbReference>
<proteinExistence type="predicted"/>
<sequence>MRVESIEQEYMTNSNETQTDSEAVLVTKVIFEGVSSPCILSRLMIEALGRPGKDNDMEFLNSGERCIVVWTHPQLSLEATQNLINRAICK</sequence>
<protein>
    <submittedName>
        <fullName evidence="1">Uncharacterized protein</fullName>
    </submittedName>
</protein>
<evidence type="ECO:0000313" key="2">
    <source>
        <dbReference type="Proteomes" id="UP000017127"/>
    </source>
</evidence>
<dbReference type="Proteomes" id="UP000017127">
    <property type="component" value="Unassembled WGS sequence"/>
</dbReference>
<comment type="caution">
    <text evidence="1">The sequence shown here is derived from an EMBL/GenBank/DDBJ whole genome shotgun (WGS) entry which is preliminary data.</text>
</comment>
<name>U7QCC0_9CYAN</name>
<dbReference type="AlphaFoldDB" id="U7QCC0"/>